<dbReference type="InterPro" id="IPR036047">
    <property type="entry name" value="F-box-like_dom_sf"/>
</dbReference>
<protein>
    <recommendedName>
        <fullName evidence="1">F-box domain-containing protein</fullName>
    </recommendedName>
</protein>
<dbReference type="InterPro" id="IPR001810">
    <property type="entry name" value="F-box_dom"/>
</dbReference>
<name>A0A550CRK2_9AGAR</name>
<sequence length="523" mass="57880">MLNNFKKCRITSTVCLNCRNETSFEVNIPPPPSEDLALRAGHTPSASEALAVKASIQETEDSLKRIRRDQMSLNTMMKRLSDLGSAFEATLTAQRAYVAPIRQLPAELLSMIFTWCCMDEVIGAARFLPLGLGSVCKLWRDVVQDDPNIWTGLRLPKCPPFYNETGVSMGRATLQRIDRCIRAAKGLPLSQPVLYTTDHADPAPLLVLQKYSSQWQHLVVTNLACDPPDICSLFGGRSYANLHTLEMEAGLFLDPTTNGIFLDTPALRSLTLENLCDAPVLPQLPWANLTELSTATTTEYVLTLLHKCTNLLSWTHHNVVFEGPNEPLGLVAVHAVLPRLRTTVIHDVDATCDTRILEFIQAPALQGLTLSWDLQRTPTPVYTAPYVSAFLARSQCSLLVLSLQAPPTSELGCLHSLPDLRVFRLDWDEGEVQQSQEDLLVALSAVSDSGEPVSLPKLEELELSGYGRYRGESVLKMVEARRLASRPLRALDLDLFHVDMASFGPVDVLERLRALVPDFIGSD</sequence>
<feature type="domain" description="F-box" evidence="1">
    <location>
        <begin position="98"/>
        <end position="153"/>
    </location>
</feature>
<dbReference type="STRING" id="97359.A0A550CRK2"/>
<reference evidence="2 3" key="1">
    <citation type="journal article" date="2019" name="New Phytol.">
        <title>Comparative genomics reveals unique wood-decay strategies and fruiting body development in the Schizophyllaceae.</title>
        <authorList>
            <person name="Almasi E."/>
            <person name="Sahu N."/>
            <person name="Krizsan K."/>
            <person name="Balint B."/>
            <person name="Kovacs G.M."/>
            <person name="Kiss B."/>
            <person name="Cseklye J."/>
            <person name="Drula E."/>
            <person name="Henrissat B."/>
            <person name="Nagy I."/>
            <person name="Chovatia M."/>
            <person name="Adam C."/>
            <person name="LaButti K."/>
            <person name="Lipzen A."/>
            <person name="Riley R."/>
            <person name="Grigoriev I.V."/>
            <person name="Nagy L.G."/>
        </authorList>
    </citation>
    <scope>NUCLEOTIDE SEQUENCE [LARGE SCALE GENOMIC DNA]</scope>
    <source>
        <strain evidence="2 3">NL-1724</strain>
    </source>
</reference>
<gene>
    <name evidence="2" type="ORF">BD626DRAFT_478729</name>
</gene>
<evidence type="ECO:0000313" key="2">
    <source>
        <dbReference type="EMBL" id="TRM67408.1"/>
    </source>
</evidence>
<evidence type="ECO:0000259" key="1">
    <source>
        <dbReference type="PROSITE" id="PS50181"/>
    </source>
</evidence>
<dbReference type="PROSITE" id="PS50181">
    <property type="entry name" value="FBOX"/>
    <property type="match status" value="1"/>
</dbReference>
<comment type="caution">
    <text evidence="2">The sequence shown here is derived from an EMBL/GenBank/DDBJ whole genome shotgun (WGS) entry which is preliminary data.</text>
</comment>
<dbReference type="InterPro" id="IPR032675">
    <property type="entry name" value="LRR_dom_sf"/>
</dbReference>
<dbReference type="Proteomes" id="UP000320762">
    <property type="component" value="Unassembled WGS sequence"/>
</dbReference>
<dbReference type="OrthoDB" id="2269034at2759"/>
<dbReference type="EMBL" id="VDMD01000002">
    <property type="protein sequence ID" value="TRM67408.1"/>
    <property type="molecule type" value="Genomic_DNA"/>
</dbReference>
<accession>A0A550CRK2</accession>
<evidence type="ECO:0000313" key="3">
    <source>
        <dbReference type="Proteomes" id="UP000320762"/>
    </source>
</evidence>
<dbReference type="Gene3D" id="1.20.1280.50">
    <property type="match status" value="1"/>
</dbReference>
<keyword evidence="3" id="KW-1185">Reference proteome</keyword>
<proteinExistence type="predicted"/>
<dbReference type="AlphaFoldDB" id="A0A550CRK2"/>
<organism evidence="2 3">
    <name type="scientific">Schizophyllum amplum</name>
    <dbReference type="NCBI Taxonomy" id="97359"/>
    <lineage>
        <taxon>Eukaryota</taxon>
        <taxon>Fungi</taxon>
        <taxon>Dikarya</taxon>
        <taxon>Basidiomycota</taxon>
        <taxon>Agaricomycotina</taxon>
        <taxon>Agaricomycetes</taxon>
        <taxon>Agaricomycetidae</taxon>
        <taxon>Agaricales</taxon>
        <taxon>Schizophyllaceae</taxon>
        <taxon>Schizophyllum</taxon>
    </lineage>
</organism>
<dbReference type="SUPFAM" id="SSF81383">
    <property type="entry name" value="F-box domain"/>
    <property type="match status" value="1"/>
</dbReference>
<dbReference type="Gene3D" id="3.80.10.10">
    <property type="entry name" value="Ribonuclease Inhibitor"/>
    <property type="match status" value="1"/>
</dbReference>